<evidence type="ECO:0000313" key="1">
    <source>
        <dbReference type="EMBL" id="CAK0874786.1"/>
    </source>
</evidence>
<name>A0ABN9VNF9_9DINO</name>
<protein>
    <submittedName>
        <fullName evidence="1">Uncharacterized protein</fullName>
    </submittedName>
</protein>
<comment type="caution">
    <text evidence="1">The sequence shown here is derived from an EMBL/GenBank/DDBJ whole genome shotgun (WGS) entry which is preliminary data.</text>
</comment>
<accession>A0ABN9VNF9</accession>
<evidence type="ECO:0000313" key="2">
    <source>
        <dbReference type="Proteomes" id="UP001189429"/>
    </source>
</evidence>
<keyword evidence="2" id="KW-1185">Reference proteome</keyword>
<dbReference type="EMBL" id="CAUYUJ010017434">
    <property type="protein sequence ID" value="CAK0874786.1"/>
    <property type="molecule type" value="Genomic_DNA"/>
</dbReference>
<gene>
    <name evidence="1" type="ORF">PCOR1329_LOCUS59592</name>
</gene>
<sequence>MRVVSYNPLTLCRRLRAEEISQELGRHDVVALQGTQVKWRGGEDGWGRGGRTNKACGVSIFFKKGFKVLKLLSPPPALRGRGGGARLGRGTLDILVLALYFAVRGVAVQRAAADALFTWAQRCLMETPTRCTPLLCADLNDGLGMVKHEAGVFSLLPEAIGRVEPALEHESGSAWRRLCEEWEPATVNTFLEGYTFSGPTGARSRPDVIAMPRELMLSVADCEPLYTIGDRLQAIRARGRRGHAPLGVSVRITPVHPEILPRCVRAQWDMDACMLALKRHQGKLEFLTELEYKCEDVVRPPLDEERGPDEAWDELAEAVRETGLAHFGFKGRDTRGVEEATEQRKKLGEMGASTDFEHGRCVQELKGATRRLRALQRQQRRRLRAVRCGALAEAGRAGDAAAVWGLARLLGERGLGARRRAHCAPRLGRAAAARRKLFKSPGRLGGYSATELDARVSRAAAAPAGAVLLVRQGEGVGYRADPPSMKVFRKRMLHCLALVRLFKTAPLAWPRTQKVKGAPFGFAPRRSRDGALAVTAAVAERAARCGLAALASFKGLSSAFQRPSVRDMAHGLESMARAEDRPIVSRRVFDYHCEVETAEGALRMKTNQGALIGDSIGPPLLPEVFTPVATEWAMADSGRPDAQLLEAKSVVAGAVLDLGLANLAGDLCKRFVSRCYDAAIKNHKASDELLDGLLEPRGFQHNISKQCAMCAFRGEGARAKTRAFFAGRLGARGNCSTVARYLGPTLHYQGGLATEIRVSVEVARRVFRSLVLGALLSGAAAVAPAQFFLASLGGVVRQLLQMADIETELRMVRLGLVKCMVRHPADCEMELAALSGQLPFVLQPVLEVGGRRGEGASALARLRVDDAKLLLRASEREDLLEARGARPLLLLEGALLDEVLQLDPRVLRVRGWAAQRPPPREVDAAVRHRWLTLRGDRDRPAREPPGLIEIGDFEFACQGAPGWALAASPAVADEGARAVAGGRPKAAAKPRARRQQDEFEETVATLARLAFSHDFQIRGLESACYLAFKAPLDNDTIKNAMGSGKTYNNICRGKSPAQHGLGPPLPHLVGAAVRSLATAAEMAGSDLEGPVKALHAQVSEQDFIAANFKYIKLKDMYDKRHTRVCAAVGAAEIATTFKKAVIQIGGVELQGTAPPGGLHRSLQEWLGQR</sequence>
<dbReference type="Proteomes" id="UP001189429">
    <property type="component" value="Unassembled WGS sequence"/>
</dbReference>
<proteinExistence type="predicted"/>
<organism evidence="1 2">
    <name type="scientific">Prorocentrum cordatum</name>
    <dbReference type="NCBI Taxonomy" id="2364126"/>
    <lineage>
        <taxon>Eukaryota</taxon>
        <taxon>Sar</taxon>
        <taxon>Alveolata</taxon>
        <taxon>Dinophyceae</taxon>
        <taxon>Prorocentrales</taxon>
        <taxon>Prorocentraceae</taxon>
        <taxon>Prorocentrum</taxon>
    </lineage>
</organism>
<reference evidence="1" key="1">
    <citation type="submission" date="2023-10" db="EMBL/GenBank/DDBJ databases">
        <authorList>
            <person name="Chen Y."/>
            <person name="Shah S."/>
            <person name="Dougan E. K."/>
            <person name="Thang M."/>
            <person name="Chan C."/>
        </authorList>
    </citation>
    <scope>NUCLEOTIDE SEQUENCE [LARGE SCALE GENOMIC DNA]</scope>
</reference>